<dbReference type="VEuPathDB" id="AmoebaDB:EHI_137050"/>
<reference evidence="1 2" key="1">
    <citation type="submission" date="2016-05" db="EMBL/GenBank/DDBJ databases">
        <title>First whole genome sequencing of Entamoeba histolytica HM1:IMSS-clone-6.</title>
        <authorList>
            <person name="Mukherjee Avik.K."/>
            <person name="Izumyama S."/>
            <person name="Nakada-Tsukui K."/>
            <person name="Nozaki T."/>
        </authorList>
    </citation>
    <scope>NUCLEOTIDE SEQUENCE [LARGE SCALE GENOMIC DNA]</scope>
    <source>
        <strain evidence="1 2">HM1:IMSS clone 6</strain>
    </source>
</reference>
<dbReference type="VEuPathDB" id="AmoebaDB:EHI5A_067560"/>
<protein>
    <submittedName>
        <fullName evidence="1">Uncharacterized protein</fullName>
    </submittedName>
</protein>
<dbReference type="VEuPathDB" id="AmoebaDB:EHI7A_039140"/>
<evidence type="ECO:0000313" key="2">
    <source>
        <dbReference type="Proteomes" id="UP000078387"/>
    </source>
</evidence>
<comment type="caution">
    <text evidence="1">The sequence shown here is derived from an EMBL/GenBank/DDBJ whole genome shotgun (WGS) entry which is preliminary data.</text>
</comment>
<dbReference type="EMBL" id="BDEQ01000001">
    <property type="protein sequence ID" value="GAT96850.1"/>
    <property type="molecule type" value="Genomic_DNA"/>
</dbReference>
<dbReference type="VEuPathDB" id="AmoebaDB:KM1_079640"/>
<name>A0A5K1TUB1_ENTHI</name>
<dbReference type="Proteomes" id="UP000078387">
    <property type="component" value="Unassembled WGS sequence"/>
</dbReference>
<dbReference type="VEuPathDB" id="AmoebaDB:EHI8A_038000"/>
<sequence>MSIEQQVPETPKYIVNKRKLQNYETMQQALLIGLLNPFCQFIIKKPRKQTIVRHCMPKVKTIKINNEEIEVMKLADHFCRPLYEEECRKGMNKQTAFRRFEKNKKIFVINILYDLCLEMGYFFDARLSRKTEKSLRIDRVQRVYLHGEYILDVDDLMKKGQLINDYLNKTIAEEYHAIISLNDTTIRNIFCSYIRE</sequence>
<proteinExistence type="predicted"/>
<evidence type="ECO:0000313" key="1">
    <source>
        <dbReference type="EMBL" id="GAT96850.1"/>
    </source>
</evidence>
<accession>A0A5K1TUB1</accession>
<gene>
    <name evidence="1" type="ORF">CL6EHI_137050</name>
</gene>
<dbReference type="AlphaFoldDB" id="A0A5K1TUB1"/>
<dbReference type="OMA" id="FCSCIRE"/>
<organism evidence="1 2">
    <name type="scientific">Entamoeba histolytica</name>
    <dbReference type="NCBI Taxonomy" id="5759"/>
    <lineage>
        <taxon>Eukaryota</taxon>
        <taxon>Amoebozoa</taxon>
        <taxon>Evosea</taxon>
        <taxon>Archamoebae</taxon>
        <taxon>Mastigamoebida</taxon>
        <taxon>Entamoebidae</taxon>
        <taxon>Entamoeba</taxon>
    </lineage>
</organism>